<organism evidence="3 4">
    <name type="scientific">Novosphingobium olei</name>
    <dbReference type="NCBI Taxonomy" id="2728851"/>
    <lineage>
        <taxon>Bacteria</taxon>
        <taxon>Pseudomonadati</taxon>
        <taxon>Pseudomonadota</taxon>
        <taxon>Alphaproteobacteria</taxon>
        <taxon>Sphingomonadales</taxon>
        <taxon>Sphingomonadaceae</taxon>
        <taxon>Novosphingobium</taxon>
    </lineage>
</organism>
<accession>A0A7Y0BNM8</accession>
<dbReference type="Proteomes" id="UP000583556">
    <property type="component" value="Unassembled WGS sequence"/>
</dbReference>
<evidence type="ECO:0000256" key="1">
    <source>
        <dbReference type="SAM" id="Coils"/>
    </source>
</evidence>
<gene>
    <name evidence="3" type="ORF">HHL27_09020</name>
</gene>
<protein>
    <recommendedName>
        <fullName evidence="2">Phage tail lysozyme domain-containing protein</fullName>
    </recommendedName>
</protein>
<proteinExistence type="predicted"/>
<keyword evidence="1" id="KW-0175">Coiled coil</keyword>
<feature type="coiled-coil region" evidence="1">
    <location>
        <begin position="211"/>
        <end position="241"/>
    </location>
</feature>
<feature type="domain" description="Phage tail lysozyme" evidence="2">
    <location>
        <begin position="346"/>
        <end position="455"/>
    </location>
</feature>
<dbReference type="RefSeq" id="WP_169493070.1">
    <property type="nucleotide sequence ID" value="NZ_JABBGM010000003.1"/>
</dbReference>
<evidence type="ECO:0000313" key="3">
    <source>
        <dbReference type="EMBL" id="NML93807.1"/>
    </source>
</evidence>
<dbReference type="InterPro" id="IPR041219">
    <property type="entry name" value="Phage_lysozyme2"/>
</dbReference>
<comment type="caution">
    <text evidence="3">The sequence shown here is derived from an EMBL/GenBank/DDBJ whole genome shotgun (WGS) entry which is preliminary data.</text>
</comment>
<evidence type="ECO:0000259" key="2">
    <source>
        <dbReference type="Pfam" id="PF18013"/>
    </source>
</evidence>
<dbReference type="AlphaFoldDB" id="A0A7Y0BNM8"/>
<dbReference type="EMBL" id="JABBGM010000003">
    <property type="protein sequence ID" value="NML93807.1"/>
    <property type="molecule type" value="Genomic_DNA"/>
</dbReference>
<reference evidence="3 4" key="1">
    <citation type="submission" date="2020-04" db="EMBL/GenBank/DDBJ databases">
        <title>Novosphingobium sp. TW-4 isolated from soil.</title>
        <authorList>
            <person name="Dahal R.H."/>
            <person name="Chaudhary D.K."/>
        </authorList>
    </citation>
    <scope>NUCLEOTIDE SEQUENCE [LARGE SCALE GENOMIC DNA]</scope>
    <source>
        <strain evidence="3 4">TW-4</strain>
    </source>
</reference>
<sequence length="515" mass="55140">MASHVIDEFVTIFRLKLDDFKSGAREIDDESRKLKDGQKKTFDAIEQSGRKAGETIKGVTREVVGLGLAFMGAKSITGFLANMAAGAASADRFGQMIGMSVKQIWAWRSAMKGFGGAAGDADSSLQRIQSAKMQYQRGQMGPQEQNQWGMLGITGNDLRTGSAGDILQKLAGSRLRTTNPQFYSDSLMQIGLSGPMVSMLMQGQDAVNELIQKYEANADGQEELAKETEKLQEELATLNTQYMKALVPILQQMLPVFQAISGFLGKMTDTPQEAKDTLSGAAAGAAAGGLLGGLPGAAIGAVIGGIDGWGVGSVARGNAKNLLPGSDHGQVRIPLPNATPAGADPIVTYFMRRGLSGEQALGIRAGIHAEGGSLGMAANGAFGLGQWRGSRRRELFRRYGHSPSMMQQLEFLWWELNGGDHGGRSVLAQRTAHGTMASYFRDFMRPQGRNNERYRDLIADMDRGRKYLARAGAGVNIGQITVHTQARDANGIAGSINGAMQRRISVAKADPMVRP</sequence>
<name>A0A7Y0BNM8_9SPHN</name>
<keyword evidence="4" id="KW-1185">Reference proteome</keyword>
<dbReference type="Pfam" id="PF18013">
    <property type="entry name" value="Phage_lysozyme2"/>
    <property type="match status" value="1"/>
</dbReference>
<dbReference type="Gene3D" id="1.10.530.10">
    <property type="match status" value="1"/>
</dbReference>
<evidence type="ECO:0000313" key="4">
    <source>
        <dbReference type="Proteomes" id="UP000583556"/>
    </source>
</evidence>